<sequence>MYSNNTSLMCLLQSVAAATSASGATNSSNRNASAAAANNKGNFGRRGSCEEAIKPRQKLPTTADRRKGVLLRSVSTYAATPNDSTSMAPLQSHTETQSVTTLNLQDKETSPNSSKSSSSSRTQ</sequence>
<feature type="signal peptide" evidence="2">
    <location>
        <begin position="1"/>
        <end position="23"/>
    </location>
</feature>
<organism evidence="3">
    <name type="scientific">Bactrocera latifrons</name>
    <name type="common">Malaysian fruit fly</name>
    <name type="synonym">Chaetodacus latifrons</name>
    <dbReference type="NCBI Taxonomy" id="174628"/>
    <lineage>
        <taxon>Eukaryota</taxon>
        <taxon>Metazoa</taxon>
        <taxon>Ecdysozoa</taxon>
        <taxon>Arthropoda</taxon>
        <taxon>Hexapoda</taxon>
        <taxon>Insecta</taxon>
        <taxon>Pterygota</taxon>
        <taxon>Neoptera</taxon>
        <taxon>Endopterygota</taxon>
        <taxon>Diptera</taxon>
        <taxon>Brachycera</taxon>
        <taxon>Muscomorpha</taxon>
        <taxon>Tephritoidea</taxon>
        <taxon>Tephritidae</taxon>
        <taxon>Bactrocera</taxon>
        <taxon>Bactrocera</taxon>
    </lineage>
</organism>
<dbReference type="EMBL" id="GDHF01029672">
    <property type="protein sequence ID" value="JAI22642.1"/>
    <property type="molecule type" value="Transcribed_RNA"/>
</dbReference>
<reference evidence="3" key="1">
    <citation type="submission" date="2015-06" db="EMBL/GenBank/DDBJ databases">
        <authorList>
            <person name="Hoefler B.C."/>
            <person name="Straight P.D."/>
        </authorList>
    </citation>
    <scope>NUCLEOTIDE SEQUENCE</scope>
</reference>
<feature type="non-terminal residue" evidence="3">
    <location>
        <position position="123"/>
    </location>
</feature>
<proteinExistence type="predicted"/>
<dbReference type="EMBL" id="GDHF01005403">
    <property type="protein sequence ID" value="JAI46911.1"/>
    <property type="molecule type" value="Transcribed_RNA"/>
</dbReference>
<evidence type="ECO:0000313" key="5">
    <source>
        <dbReference type="EMBL" id="JAI46911.1"/>
    </source>
</evidence>
<dbReference type="AlphaFoldDB" id="A0A0K8U7L0"/>
<feature type="compositionally biased region" description="Low complexity" evidence="1">
    <location>
        <begin position="19"/>
        <end position="39"/>
    </location>
</feature>
<evidence type="ECO:0000256" key="2">
    <source>
        <dbReference type="SAM" id="SignalP"/>
    </source>
</evidence>
<feature type="compositionally biased region" description="Polar residues" evidence="1">
    <location>
        <begin position="73"/>
        <end position="104"/>
    </location>
</feature>
<name>A0A0K8U7L0_BACLA</name>
<feature type="compositionally biased region" description="Low complexity" evidence="1">
    <location>
        <begin position="110"/>
        <end position="123"/>
    </location>
</feature>
<protein>
    <recommendedName>
        <fullName evidence="6">Secreted protein</fullName>
    </recommendedName>
</protein>
<accession>A0A0K8U7L0</accession>
<evidence type="ECO:0000313" key="4">
    <source>
        <dbReference type="EMBL" id="JAI36574.1"/>
    </source>
</evidence>
<evidence type="ECO:0000313" key="3">
    <source>
        <dbReference type="EMBL" id="JAI22642.1"/>
    </source>
</evidence>
<keyword evidence="2" id="KW-0732">Signal</keyword>
<evidence type="ECO:0008006" key="6">
    <source>
        <dbReference type="Google" id="ProtNLM"/>
    </source>
</evidence>
<feature type="region of interest" description="Disordered" evidence="1">
    <location>
        <begin position="19"/>
        <end position="123"/>
    </location>
</feature>
<dbReference type="EMBL" id="GDHF01015740">
    <property type="protein sequence ID" value="JAI36574.1"/>
    <property type="molecule type" value="Transcribed_RNA"/>
</dbReference>
<feature type="chain" id="PRO_5014029852" description="Secreted protein" evidence="2">
    <location>
        <begin position="24"/>
        <end position="123"/>
    </location>
</feature>
<gene>
    <name evidence="3" type="ORF">c3_g6_i1</name>
    <name evidence="4" type="ORF">c3_g6_i2</name>
    <name evidence="5" type="ORF">c3_g6_i3</name>
</gene>
<evidence type="ECO:0000256" key="1">
    <source>
        <dbReference type="SAM" id="MobiDB-lite"/>
    </source>
</evidence>